<keyword evidence="2" id="KW-1185">Reference proteome</keyword>
<proteinExistence type="predicted"/>
<organism evidence="1 2">
    <name type="scientific">Agaribacillus aureus</name>
    <dbReference type="NCBI Taxonomy" id="3051825"/>
    <lineage>
        <taxon>Bacteria</taxon>
        <taxon>Pseudomonadati</taxon>
        <taxon>Bacteroidota</taxon>
        <taxon>Cytophagia</taxon>
        <taxon>Cytophagales</taxon>
        <taxon>Splendidivirgaceae</taxon>
        <taxon>Agaribacillus</taxon>
    </lineage>
</organism>
<dbReference type="EMBL" id="JAUJEB010000008">
    <property type="protein sequence ID" value="MDN5216354.1"/>
    <property type="molecule type" value="Genomic_DNA"/>
</dbReference>
<evidence type="ECO:0000313" key="2">
    <source>
        <dbReference type="Proteomes" id="UP001172083"/>
    </source>
</evidence>
<dbReference type="Proteomes" id="UP001172083">
    <property type="component" value="Unassembled WGS sequence"/>
</dbReference>
<dbReference type="RefSeq" id="WP_346761692.1">
    <property type="nucleotide sequence ID" value="NZ_JAUJEB010000008.1"/>
</dbReference>
<comment type="caution">
    <text evidence="1">The sequence shown here is derived from an EMBL/GenBank/DDBJ whole genome shotgun (WGS) entry which is preliminary data.</text>
</comment>
<sequence length="70" mass="8429">MNILIFKTDIDCERRFNYVNYLFTNHPQIFQWTVDSKDVDKVLRVESSENITESDVIQLLRRIGIYCEEL</sequence>
<reference evidence="1" key="1">
    <citation type="submission" date="2023-06" db="EMBL/GenBank/DDBJ databases">
        <title>Genomic of Agaribacillus aureum.</title>
        <authorList>
            <person name="Wang G."/>
        </authorList>
    </citation>
    <scope>NUCLEOTIDE SEQUENCE</scope>
    <source>
        <strain evidence="1">BMA12</strain>
    </source>
</reference>
<name>A0ABT8LEZ2_9BACT</name>
<protein>
    <submittedName>
        <fullName evidence="1">Uncharacterized protein</fullName>
    </submittedName>
</protein>
<accession>A0ABT8LEZ2</accession>
<gene>
    <name evidence="1" type="ORF">QQ020_30075</name>
</gene>
<evidence type="ECO:0000313" key="1">
    <source>
        <dbReference type="EMBL" id="MDN5216354.1"/>
    </source>
</evidence>